<accession>A0A0F9TZL4</accession>
<dbReference type="AlphaFoldDB" id="A0A0F9TZL4"/>
<keyword evidence="1" id="KW-0812">Transmembrane</keyword>
<comment type="caution">
    <text evidence="2">The sequence shown here is derived from an EMBL/GenBank/DDBJ whole genome shotgun (WGS) entry which is preliminary data.</text>
</comment>
<proteinExistence type="predicted"/>
<dbReference type="EMBL" id="LAZR01001311">
    <property type="protein sequence ID" value="KKN46793.1"/>
    <property type="molecule type" value="Genomic_DNA"/>
</dbReference>
<keyword evidence="1" id="KW-0472">Membrane</keyword>
<evidence type="ECO:0000256" key="1">
    <source>
        <dbReference type="SAM" id="Phobius"/>
    </source>
</evidence>
<gene>
    <name evidence="2" type="ORF">LCGC14_0669210</name>
</gene>
<sequence>MSNMLDKIKETGVDVDFIMSLPSVTVSVLVILFVMVIGVLSNNWIEFATCLSVVIGWMLGVFFGFKILLIKIEEIDKDEG</sequence>
<protein>
    <submittedName>
        <fullName evidence="2">Uncharacterized protein</fullName>
    </submittedName>
</protein>
<organism evidence="2">
    <name type="scientific">marine sediment metagenome</name>
    <dbReference type="NCBI Taxonomy" id="412755"/>
    <lineage>
        <taxon>unclassified sequences</taxon>
        <taxon>metagenomes</taxon>
        <taxon>ecological metagenomes</taxon>
    </lineage>
</organism>
<reference evidence="2" key="1">
    <citation type="journal article" date="2015" name="Nature">
        <title>Complex archaea that bridge the gap between prokaryotes and eukaryotes.</title>
        <authorList>
            <person name="Spang A."/>
            <person name="Saw J.H."/>
            <person name="Jorgensen S.L."/>
            <person name="Zaremba-Niedzwiedzka K."/>
            <person name="Martijn J."/>
            <person name="Lind A.E."/>
            <person name="van Eijk R."/>
            <person name="Schleper C."/>
            <person name="Guy L."/>
            <person name="Ettema T.J."/>
        </authorList>
    </citation>
    <scope>NUCLEOTIDE SEQUENCE</scope>
</reference>
<name>A0A0F9TZL4_9ZZZZ</name>
<evidence type="ECO:0000313" key="2">
    <source>
        <dbReference type="EMBL" id="KKN46793.1"/>
    </source>
</evidence>
<feature type="transmembrane region" description="Helical" evidence="1">
    <location>
        <begin position="46"/>
        <end position="69"/>
    </location>
</feature>
<feature type="transmembrane region" description="Helical" evidence="1">
    <location>
        <begin position="21"/>
        <end position="40"/>
    </location>
</feature>
<keyword evidence="1" id="KW-1133">Transmembrane helix</keyword>